<gene>
    <name evidence="3" type="ORF">Tsubulata_049679</name>
</gene>
<dbReference type="InterPro" id="IPR036047">
    <property type="entry name" value="F-box-like_dom_sf"/>
</dbReference>
<reference evidence="3" key="1">
    <citation type="submission" date="2022-02" db="EMBL/GenBank/DDBJ databases">
        <authorList>
            <person name="Henning P.M."/>
            <person name="McCubbin A.G."/>
            <person name="Shore J.S."/>
        </authorList>
    </citation>
    <scope>NUCLEOTIDE SEQUENCE</scope>
    <source>
        <strain evidence="3">F60SS</strain>
        <tissue evidence="3">Leaves</tissue>
    </source>
</reference>
<accession>A0A9Q0J5G6</accession>
<evidence type="ECO:0008006" key="5">
    <source>
        <dbReference type="Google" id="ProtNLM"/>
    </source>
</evidence>
<organism evidence="3 4">
    <name type="scientific">Turnera subulata</name>
    <dbReference type="NCBI Taxonomy" id="218843"/>
    <lineage>
        <taxon>Eukaryota</taxon>
        <taxon>Viridiplantae</taxon>
        <taxon>Streptophyta</taxon>
        <taxon>Embryophyta</taxon>
        <taxon>Tracheophyta</taxon>
        <taxon>Spermatophyta</taxon>
        <taxon>Magnoliopsida</taxon>
        <taxon>eudicotyledons</taxon>
        <taxon>Gunneridae</taxon>
        <taxon>Pentapetalae</taxon>
        <taxon>rosids</taxon>
        <taxon>fabids</taxon>
        <taxon>Malpighiales</taxon>
        <taxon>Passifloraceae</taxon>
        <taxon>Turnera</taxon>
    </lineage>
</organism>
<evidence type="ECO:0000259" key="1">
    <source>
        <dbReference type="Pfam" id="PF00646"/>
    </source>
</evidence>
<dbReference type="Gene3D" id="1.20.1280.50">
    <property type="match status" value="1"/>
</dbReference>
<dbReference type="Pfam" id="PF24750">
    <property type="entry name" value="b-prop_At3g26010-like"/>
    <property type="match status" value="1"/>
</dbReference>
<comment type="caution">
    <text evidence="3">The sequence shown here is derived from an EMBL/GenBank/DDBJ whole genome shotgun (WGS) entry which is preliminary data.</text>
</comment>
<dbReference type="InterPro" id="IPR050796">
    <property type="entry name" value="SCF_F-box_component"/>
</dbReference>
<protein>
    <recommendedName>
        <fullName evidence="5">F-box domain-containing protein</fullName>
    </recommendedName>
</protein>
<reference evidence="3" key="2">
    <citation type="journal article" date="2023" name="Plants (Basel)">
        <title>Annotation of the Turnera subulata (Passifloraceae) Draft Genome Reveals the S-Locus Evolved after the Divergence of Turneroideae from Passifloroideae in a Stepwise Manner.</title>
        <authorList>
            <person name="Henning P.M."/>
            <person name="Roalson E.H."/>
            <person name="Mir W."/>
            <person name="McCubbin A.G."/>
            <person name="Shore J.S."/>
        </authorList>
    </citation>
    <scope>NUCLEOTIDE SEQUENCE</scope>
    <source>
        <strain evidence="3">F60SS</strain>
    </source>
</reference>
<dbReference type="PANTHER" id="PTHR31672:SF9">
    <property type="entry name" value="F-BOX DOMAIN-CONTAINING PROTEIN"/>
    <property type="match status" value="1"/>
</dbReference>
<evidence type="ECO:0000313" key="4">
    <source>
        <dbReference type="Proteomes" id="UP001141552"/>
    </source>
</evidence>
<dbReference type="EMBL" id="JAKUCV010006103">
    <property type="protein sequence ID" value="KAJ4828707.1"/>
    <property type="molecule type" value="Genomic_DNA"/>
</dbReference>
<proteinExistence type="predicted"/>
<dbReference type="InterPro" id="IPR001810">
    <property type="entry name" value="F-box_dom"/>
</dbReference>
<dbReference type="AlphaFoldDB" id="A0A9Q0J5G6"/>
<evidence type="ECO:0000259" key="2">
    <source>
        <dbReference type="Pfam" id="PF24750"/>
    </source>
</evidence>
<dbReference type="Proteomes" id="UP001141552">
    <property type="component" value="Unassembled WGS sequence"/>
</dbReference>
<name>A0A9Q0J5G6_9ROSI</name>
<feature type="domain" description="F-box protein At3g26010-like beta-propeller" evidence="2">
    <location>
        <begin position="213"/>
        <end position="383"/>
    </location>
</feature>
<feature type="domain" description="F-box" evidence="1">
    <location>
        <begin position="19"/>
        <end position="59"/>
    </location>
</feature>
<keyword evidence="4" id="KW-1185">Reference proteome</keyword>
<dbReference type="OrthoDB" id="813179at2759"/>
<sequence length="415" mass="47500">MMKKQKTLHPSSGRLMMMINDLPDVLLSEILARVHSHRCAITCKSVCKQWYSLISAPDFASRFIANHAQNHQKHSLIGVSMGTPVGGSPYSRQYCIRFIGSEGLESAWTHSTSKTFGEKSERIRILATDNDLILCDSWSRKFMGAGSAWYVHNPSTMEWFPLPLLPFGFTYTKAAMSCETLHHQRDCRQGRPYGLQNSGRRFKVLGIGLLTAHYYCSETNRWSEFIRLENQFLTPYTNLVGFQGKFYWTTDVARHIVVYDPSGVGSEKRLCDLPAVGSRLVRLGVCQGSMRMMRKHILENNEFMLCVWEMEEDENGKVTWKLKYSIRSDQMSSQDSRLQSCPKSKMELLQFDPVDEEIVFMDFCDCIVSCNLRTRNLGVVAEAPSHFLPSFNTLFGLSNRVYPLAHPWWPAPLFP</sequence>
<dbReference type="SUPFAM" id="SSF81383">
    <property type="entry name" value="F-box domain"/>
    <property type="match status" value="1"/>
</dbReference>
<dbReference type="PANTHER" id="PTHR31672">
    <property type="entry name" value="BNACNNG10540D PROTEIN"/>
    <property type="match status" value="1"/>
</dbReference>
<dbReference type="Pfam" id="PF00646">
    <property type="entry name" value="F-box"/>
    <property type="match status" value="1"/>
</dbReference>
<evidence type="ECO:0000313" key="3">
    <source>
        <dbReference type="EMBL" id="KAJ4828707.1"/>
    </source>
</evidence>
<dbReference type="InterPro" id="IPR056592">
    <property type="entry name" value="Beta-prop_At3g26010-like"/>
</dbReference>